<dbReference type="EMBL" id="OW152813">
    <property type="protein sequence ID" value="CAH2034208.1"/>
    <property type="molecule type" value="Genomic_DNA"/>
</dbReference>
<keyword evidence="2" id="KW-1185">Reference proteome</keyword>
<proteinExistence type="predicted"/>
<protein>
    <recommendedName>
        <fullName evidence="3">Ribosomal protein S14</fullName>
    </recommendedName>
</protein>
<name>A0ABN8HP34_9NEOP</name>
<accession>A0ABN8HP34</accession>
<feature type="non-terminal residue" evidence="1">
    <location>
        <position position="113"/>
    </location>
</feature>
<reference evidence="1" key="1">
    <citation type="submission" date="2022-03" db="EMBL/GenBank/DDBJ databases">
        <authorList>
            <person name="Martin H S."/>
        </authorList>
    </citation>
    <scope>NUCLEOTIDE SEQUENCE</scope>
</reference>
<evidence type="ECO:0000313" key="2">
    <source>
        <dbReference type="Proteomes" id="UP000837857"/>
    </source>
</evidence>
<organism evidence="1 2">
    <name type="scientific">Iphiclides podalirius</name>
    <name type="common">scarce swallowtail</name>
    <dbReference type="NCBI Taxonomy" id="110791"/>
    <lineage>
        <taxon>Eukaryota</taxon>
        <taxon>Metazoa</taxon>
        <taxon>Ecdysozoa</taxon>
        <taxon>Arthropoda</taxon>
        <taxon>Hexapoda</taxon>
        <taxon>Insecta</taxon>
        <taxon>Pterygota</taxon>
        <taxon>Neoptera</taxon>
        <taxon>Endopterygota</taxon>
        <taxon>Lepidoptera</taxon>
        <taxon>Glossata</taxon>
        <taxon>Ditrysia</taxon>
        <taxon>Papilionoidea</taxon>
        <taxon>Papilionidae</taxon>
        <taxon>Papilioninae</taxon>
        <taxon>Iphiclides</taxon>
    </lineage>
</organism>
<gene>
    <name evidence="1" type="ORF">IPOD504_LOCUS28</name>
</gene>
<sequence>MARVLVPGGFPTRVGPLSGLGEVPLADGNAPAFYNIPERFPRNALAAKKFREVLYGCGRAANGQSAAGPFRVGRKRLRRLMEPTWGATVDGYPRVMRLRQIKFISGQIAPSYW</sequence>
<dbReference type="Proteomes" id="UP000837857">
    <property type="component" value="Chromosome 1"/>
</dbReference>
<evidence type="ECO:0000313" key="1">
    <source>
        <dbReference type="EMBL" id="CAH2034208.1"/>
    </source>
</evidence>
<evidence type="ECO:0008006" key="3">
    <source>
        <dbReference type="Google" id="ProtNLM"/>
    </source>
</evidence>